<evidence type="ECO:0000313" key="2">
    <source>
        <dbReference type="Proteomes" id="UP000199220"/>
    </source>
</evidence>
<dbReference type="Proteomes" id="UP000199220">
    <property type="component" value="Unassembled WGS sequence"/>
</dbReference>
<proteinExistence type="predicted"/>
<evidence type="ECO:0000313" key="1">
    <source>
        <dbReference type="EMBL" id="SED80311.1"/>
    </source>
</evidence>
<name>A0A1H5DN67_9MICO</name>
<dbReference type="EMBL" id="FNTX01000001">
    <property type="protein sequence ID" value="SED80311.1"/>
    <property type="molecule type" value="Genomic_DNA"/>
</dbReference>
<dbReference type="STRING" id="648782.SAMN04488554_0737"/>
<keyword evidence="2" id="KW-1185">Reference proteome</keyword>
<dbReference type="AlphaFoldDB" id="A0A1H5DN67"/>
<protein>
    <submittedName>
        <fullName evidence="1">Uncharacterized protein</fullName>
    </submittedName>
</protein>
<organism evidence="1 2">
    <name type="scientific">Ruania alba</name>
    <dbReference type="NCBI Taxonomy" id="648782"/>
    <lineage>
        <taxon>Bacteria</taxon>
        <taxon>Bacillati</taxon>
        <taxon>Actinomycetota</taxon>
        <taxon>Actinomycetes</taxon>
        <taxon>Micrococcales</taxon>
        <taxon>Ruaniaceae</taxon>
        <taxon>Ruania</taxon>
    </lineage>
</organism>
<gene>
    <name evidence="1" type="ORF">SAMN04488554_0737</name>
</gene>
<accession>A0A1H5DN67</accession>
<sequence length="43" mass="4790">MFSVDPVTTGARVEHALMWAPVRMPGRMRCSDSAAMCDCCRSR</sequence>
<reference evidence="2" key="1">
    <citation type="submission" date="2016-10" db="EMBL/GenBank/DDBJ databases">
        <authorList>
            <person name="Varghese N."/>
            <person name="Submissions S."/>
        </authorList>
    </citation>
    <scope>NUCLEOTIDE SEQUENCE [LARGE SCALE GENOMIC DNA]</scope>
    <source>
        <strain evidence="2">DSM 21368</strain>
    </source>
</reference>